<comment type="caution">
    <text evidence="3">The sequence shown here is derived from an EMBL/GenBank/DDBJ whole genome shotgun (WGS) entry which is preliminary data.</text>
</comment>
<dbReference type="InterPro" id="IPR041588">
    <property type="entry name" value="Integrase_H2C2"/>
</dbReference>
<reference evidence="3" key="2">
    <citation type="journal article" date="2023" name="BMC Genomics">
        <title>Pest status, molecular evolution, and epigenetic factors derived from the genome assembly of Frankliniella fusca, a thysanopteran phytovirus vector.</title>
        <authorList>
            <person name="Catto M.A."/>
            <person name="Labadie P.E."/>
            <person name="Jacobson A.L."/>
            <person name="Kennedy G.G."/>
            <person name="Srinivasan R."/>
            <person name="Hunt B.G."/>
        </authorList>
    </citation>
    <scope>NUCLEOTIDE SEQUENCE</scope>
    <source>
        <strain evidence="3">PL_HMW_Pooled</strain>
    </source>
</reference>
<evidence type="ECO:0000256" key="1">
    <source>
        <dbReference type="ARBA" id="ARBA00012493"/>
    </source>
</evidence>
<protein>
    <recommendedName>
        <fullName evidence="1">RNA-directed DNA polymerase</fullName>
        <ecNumber evidence="1">2.7.7.49</ecNumber>
    </recommendedName>
</protein>
<dbReference type="AlphaFoldDB" id="A0AAE1LE96"/>
<keyword evidence="4" id="KW-1185">Reference proteome</keyword>
<feature type="domain" description="Integrase zinc-binding" evidence="2">
    <location>
        <begin position="55"/>
        <end position="102"/>
    </location>
</feature>
<dbReference type="PANTHER" id="PTHR37984:SF15">
    <property type="entry name" value="INTEGRASE CATALYTIC DOMAIN-CONTAINING PROTEIN"/>
    <property type="match status" value="1"/>
</dbReference>
<gene>
    <name evidence="3" type="ORF">KUF71_025627</name>
</gene>
<evidence type="ECO:0000259" key="2">
    <source>
        <dbReference type="Pfam" id="PF17921"/>
    </source>
</evidence>
<dbReference type="Pfam" id="PF17921">
    <property type="entry name" value="Integrase_H2C2"/>
    <property type="match status" value="1"/>
</dbReference>
<reference evidence="3" key="1">
    <citation type="submission" date="2021-07" db="EMBL/GenBank/DDBJ databases">
        <authorList>
            <person name="Catto M.A."/>
            <person name="Jacobson A."/>
            <person name="Kennedy G."/>
            <person name="Labadie P."/>
            <person name="Hunt B.G."/>
            <person name="Srinivasan R."/>
        </authorList>
    </citation>
    <scope>NUCLEOTIDE SEQUENCE</scope>
    <source>
        <strain evidence="3">PL_HMW_Pooled</strain>
        <tissue evidence="3">Head</tissue>
    </source>
</reference>
<dbReference type="Proteomes" id="UP001219518">
    <property type="component" value="Unassembled WGS sequence"/>
</dbReference>
<organism evidence="3 4">
    <name type="scientific">Frankliniella fusca</name>
    <dbReference type="NCBI Taxonomy" id="407009"/>
    <lineage>
        <taxon>Eukaryota</taxon>
        <taxon>Metazoa</taxon>
        <taxon>Ecdysozoa</taxon>
        <taxon>Arthropoda</taxon>
        <taxon>Hexapoda</taxon>
        <taxon>Insecta</taxon>
        <taxon>Pterygota</taxon>
        <taxon>Neoptera</taxon>
        <taxon>Paraneoptera</taxon>
        <taxon>Thysanoptera</taxon>
        <taxon>Terebrantia</taxon>
        <taxon>Thripoidea</taxon>
        <taxon>Thripidae</taxon>
        <taxon>Frankliniella</taxon>
    </lineage>
</organism>
<dbReference type="InterPro" id="IPR050951">
    <property type="entry name" value="Retrovirus_Pol_polyprotein"/>
</dbReference>
<dbReference type="FunFam" id="1.10.340.70:FF:000001">
    <property type="entry name" value="Retrovirus-related Pol polyprotein from transposon gypsy-like Protein"/>
    <property type="match status" value="1"/>
</dbReference>
<dbReference type="GO" id="GO:0003964">
    <property type="term" value="F:RNA-directed DNA polymerase activity"/>
    <property type="evidence" value="ECO:0007669"/>
    <property type="project" value="UniProtKB-EC"/>
</dbReference>
<dbReference type="Gene3D" id="1.10.340.70">
    <property type="match status" value="1"/>
</dbReference>
<name>A0AAE1LE96_9NEOP</name>
<dbReference type="EMBL" id="JAHWGI010000528">
    <property type="protein sequence ID" value="KAK3916443.1"/>
    <property type="molecule type" value="Genomic_DNA"/>
</dbReference>
<evidence type="ECO:0000313" key="4">
    <source>
        <dbReference type="Proteomes" id="UP001219518"/>
    </source>
</evidence>
<sequence length="216" mass="25250">MERGSPPSETSLSSSSTKTKGLYLQWDSLRLVDGVLCRRFEDNYGRRERMQTVLPRAFVPDILHQFHDQPGSGGHLGYNKTIQKIRAKYFWVGLCQEVKLYVPLVMLSLRVAPHTTTGVSPAMMMFGRDINVPATMARGSVPQQEAPRLPRSEYPTWLYHRLRDLQHTVRERADIASWRMKERYDLRARRPNYRPGDTVWFYNPRREIGRTSNLWI</sequence>
<proteinExistence type="predicted"/>
<dbReference type="EC" id="2.7.7.49" evidence="1"/>
<accession>A0AAE1LE96</accession>
<dbReference type="PANTHER" id="PTHR37984">
    <property type="entry name" value="PROTEIN CBG26694"/>
    <property type="match status" value="1"/>
</dbReference>
<evidence type="ECO:0000313" key="3">
    <source>
        <dbReference type="EMBL" id="KAK3916443.1"/>
    </source>
</evidence>